<name>A0A7W6A2S6_9SPHN</name>
<reference evidence="1 2" key="1">
    <citation type="submission" date="2020-08" db="EMBL/GenBank/DDBJ databases">
        <title>Genomic Encyclopedia of Type Strains, Phase IV (KMG-IV): sequencing the most valuable type-strain genomes for metagenomic binning, comparative biology and taxonomic classification.</title>
        <authorList>
            <person name="Goeker M."/>
        </authorList>
    </citation>
    <scope>NUCLEOTIDE SEQUENCE [LARGE SCALE GENOMIC DNA]</scope>
    <source>
        <strain evidence="1 2">DSM 14552</strain>
    </source>
</reference>
<dbReference type="Proteomes" id="UP000562395">
    <property type="component" value="Unassembled WGS sequence"/>
</dbReference>
<evidence type="ECO:0000313" key="1">
    <source>
        <dbReference type="EMBL" id="MBB3862215.1"/>
    </source>
</evidence>
<organism evidence="1 2">
    <name type="scientific">Novosphingobium hassiacum</name>
    <dbReference type="NCBI Taxonomy" id="173676"/>
    <lineage>
        <taxon>Bacteria</taxon>
        <taxon>Pseudomonadati</taxon>
        <taxon>Pseudomonadota</taxon>
        <taxon>Alphaproteobacteria</taxon>
        <taxon>Sphingomonadales</taxon>
        <taxon>Sphingomonadaceae</taxon>
        <taxon>Novosphingobium</taxon>
    </lineage>
</organism>
<evidence type="ECO:0000313" key="2">
    <source>
        <dbReference type="Proteomes" id="UP000562395"/>
    </source>
</evidence>
<evidence type="ECO:0008006" key="3">
    <source>
        <dbReference type="Google" id="ProtNLM"/>
    </source>
</evidence>
<comment type="caution">
    <text evidence="1">The sequence shown here is derived from an EMBL/GenBank/DDBJ whole genome shotgun (WGS) entry which is preliminary data.</text>
</comment>
<proteinExistence type="predicted"/>
<protein>
    <recommendedName>
        <fullName evidence="3">Bacteriophage tail tape measure N-terminal domain-containing protein</fullName>
    </recommendedName>
</protein>
<dbReference type="EMBL" id="JACICY010000011">
    <property type="protein sequence ID" value="MBB3862215.1"/>
    <property type="molecule type" value="Genomic_DNA"/>
</dbReference>
<sequence length="1010" mass="103921">MTAPIFPAFIRLEKGNSDPAKAAFLAEVESMTTQAADRVTGFSKGAARDIDAALMVKGSTKAAFVSDMESALAQVSARVSDYSQSARRNLEAALSGKVTATGGIDLDVAGARQAAAVSEQRAAIARQLADATKAAALAERDFSQATRLSIAAAKDLAETETQAAIAARVQAEAAERLQMAMDRAGVSSKGLANANDNVSVRSGAARQGMLQLGYQIGDAATMFSLGSNASQIFASQLGQTVQAVQLMTGGTSRLAAFLGGPWGIALSTAAIVATPFIGKLWEMYNGANAATGALDALIKKQRQQQAEKAAIPNAGKDIAALVKRRGELEADIAKRGVRAPNGRLQFVYAQQQELKEINAQIAEGRQALDNARAGSLTLDRMMGDLAGKRLKDTYATPKPAKVARVKAAKADDGKDELKDLQKLLDAEMATIRKSADWNAELMTKSLDRGWDAMFEGLADKQGAVTDGVIRTADAQGEWNARIADSIDLLQQVGGAGSALAGVTSIVAGLSSGDYSGIRGPAGAVVKAVGSAGWSTTDADGNRQIKLLGEEITSVLDSVFGSRGSFAKMLEGAGLGGATSQLILGSSGSGAGSLLGGALGEKLGEKFLSKGLESVAKGLGDFAGPLGSIAGGLIGGVLGSAFKKTTSGFAVISNRGVSSGGSNGELAKGAANTGDSISAKLNSIADRLGGVVGKYDVSIGTRSSGWISVSGSGSSQVADKKWKQQNAGGDLIYDGKDPEEAARAALLNAIQDGAIAGIREGAQRLLKAGKDLDKQLQRALDFESVFSDLKGYRDPVGAALDTLNRSFVRLKDVFAEAGASAAEYADLEALYGIKRAEAVESANEKVLGSLKDLQKALTVGNDALSLRDRNSAALAVYNPLAERVKAGDATAFDAFSQAASDLLDIQRQLYGSTSAFFDLQNQVKAITDGAIAGKSAIADAATASDSPFSQLASQQQATTSAIDNQTSALINALGGRLDMLNDNTIAVFKQLVSNGASASSGATPAPARGYF</sequence>
<dbReference type="RefSeq" id="WP_183614717.1">
    <property type="nucleotide sequence ID" value="NZ_JACICY010000011.1"/>
</dbReference>
<gene>
    <name evidence="1" type="ORF">GGQ88_003513</name>
</gene>
<dbReference type="AlphaFoldDB" id="A0A7W6A2S6"/>
<keyword evidence="2" id="KW-1185">Reference proteome</keyword>
<accession>A0A7W6A2S6</accession>